<evidence type="ECO:0000313" key="3">
    <source>
        <dbReference type="Proteomes" id="UP000054097"/>
    </source>
</evidence>
<feature type="compositionally biased region" description="Basic and acidic residues" evidence="1">
    <location>
        <begin position="605"/>
        <end position="614"/>
    </location>
</feature>
<organism evidence="2 3">
    <name type="scientific">Serendipita vermifera MAFF 305830</name>
    <dbReference type="NCBI Taxonomy" id="933852"/>
    <lineage>
        <taxon>Eukaryota</taxon>
        <taxon>Fungi</taxon>
        <taxon>Dikarya</taxon>
        <taxon>Basidiomycota</taxon>
        <taxon>Agaricomycotina</taxon>
        <taxon>Agaricomycetes</taxon>
        <taxon>Sebacinales</taxon>
        <taxon>Serendipitaceae</taxon>
        <taxon>Serendipita</taxon>
    </lineage>
</organism>
<proteinExistence type="predicted"/>
<feature type="compositionally biased region" description="Polar residues" evidence="1">
    <location>
        <begin position="208"/>
        <end position="217"/>
    </location>
</feature>
<reference evidence="3" key="2">
    <citation type="submission" date="2015-01" db="EMBL/GenBank/DDBJ databases">
        <title>Evolutionary Origins and Diversification of the Mycorrhizal Mutualists.</title>
        <authorList>
            <consortium name="DOE Joint Genome Institute"/>
            <consortium name="Mycorrhizal Genomics Consortium"/>
            <person name="Kohler A."/>
            <person name="Kuo A."/>
            <person name="Nagy L.G."/>
            <person name="Floudas D."/>
            <person name="Copeland A."/>
            <person name="Barry K.W."/>
            <person name="Cichocki N."/>
            <person name="Veneault-Fourrey C."/>
            <person name="LaButti K."/>
            <person name="Lindquist E.A."/>
            <person name="Lipzen A."/>
            <person name="Lundell T."/>
            <person name="Morin E."/>
            <person name="Murat C."/>
            <person name="Riley R."/>
            <person name="Ohm R."/>
            <person name="Sun H."/>
            <person name="Tunlid A."/>
            <person name="Henrissat B."/>
            <person name="Grigoriev I.V."/>
            <person name="Hibbett D.S."/>
            <person name="Martin F."/>
        </authorList>
    </citation>
    <scope>NUCLEOTIDE SEQUENCE [LARGE SCALE GENOMIC DNA]</scope>
    <source>
        <strain evidence="3">MAFF 305830</strain>
    </source>
</reference>
<sequence length="1066" mass="121960">MAVGKPRKNSKSRRIAMSSTLFTNNLCPDASNTVRKQRSAKTYRRHATRRGALNDYKLENSSDKSSDCHIITRERMPVPCPPSPSPALEYAALERILNLSWKLPGDSTGFPHYKLTPLHFKHRRHLESDLFQSNNGPQIPEDWKIFQTVDWAYWNKSSASGSTSCTSTGNSDDENSSPSKSMSSSSRAFSSKGLSSINAEPGICPQSVLETGPTTEYNPKPTIDPFSIVFRKDTVLDMRTRSQWNFMATIKPTAFRWRRQTQESASRRERRENMGFWNFNQSARNQDLWPQVAGPPFLSFNNADHLFNELPSAYEQSCSCLIGRRLIDLVQTEAFPAYYQHVPQWPPRISVVRRLPTVDYICRATPKAMGWHEDMCPVLFAAHPRPLKVEGWWPDKRPAILKLASVFQPMISLFILYYLDTRTTIDELIPRWMILFGATYSESEVEIWAHSPWLLGQSGKLWRPEKNDIKEEWSALSQRIAIYHHRGWRGPPTQKGVLLGALNRIQGHCNYVLHKLKAWDGYERACKLLERILRSAIMAGHLLDPASSCITTSNHTMAIDKREKNPKSRRVAVSSTLFANDFCHDALTEVRKQRSLKKYRRHATRRDPLNDGKLRNGVNQLSPCRKNARVWCSSSHSPLEGILNLHWNLPGDPTPFIHQKQHPLLDRSSHFEYTLSYSKGPHIPKTWKVFQTVDWTCLIKPLASSNSSTSPLSDLGGDKLVLPESISNSSRATSSQGPSPTKAEPQQSTHETGSTIKCNFSSQEDPVAIVFQKDTALDARTRNQWDFMVTIQPAQFQWRLQTQERALRRDKRRHVGFFDLNQSARNQDLWPQVAGTPFLALDNTDAVFRLLPSVYEQQWSCVIGRRLVNLVQTEAFPAHYQHVTQWSPRISAVGRPPIIDYICRATPAAMGWREEMCPVLFAAQSCPCSIENSWFDTRTVTPKLAATFQPMISLFILYYLDTRTAVDTPMPRWMILFGATYSRSEVEIWAHYPWLLTKSGKEDHEEEWCGLSRKTTSYRLRTWLGTPSERGTLLGALNRIQGHCKYVMHQLRAWDGYERACKHLGL</sequence>
<dbReference type="AlphaFoldDB" id="A0A0C3ASL3"/>
<dbReference type="Proteomes" id="UP000054097">
    <property type="component" value="Unassembled WGS sequence"/>
</dbReference>
<accession>A0A0C3ASL3</accession>
<evidence type="ECO:0000256" key="1">
    <source>
        <dbReference type="SAM" id="MobiDB-lite"/>
    </source>
</evidence>
<keyword evidence="3" id="KW-1185">Reference proteome</keyword>
<name>A0A0C3ASL3_SERVB</name>
<feature type="region of interest" description="Disordered" evidence="1">
    <location>
        <begin position="597"/>
        <end position="618"/>
    </location>
</feature>
<reference evidence="2 3" key="1">
    <citation type="submission" date="2014-04" db="EMBL/GenBank/DDBJ databases">
        <authorList>
            <consortium name="DOE Joint Genome Institute"/>
            <person name="Kuo A."/>
            <person name="Zuccaro A."/>
            <person name="Kohler A."/>
            <person name="Nagy L.G."/>
            <person name="Floudas D."/>
            <person name="Copeland A."/>
            <person name="Barry K.W."/>
            <person name="Cichocki N."/>
            <person name="Veneault-Fourrey C."/>
            <person name="LaButti K."/>
            <person name="Lindquist E.A."/>
            <person name="Lipzen A."/>
            <person name="Lundell T."/>
            <person name="Morin E."/>
            <person name="Murat C."/>
            <person name="Sun H."/>
            <person name="Tunlid A."/>
            <person name="Henrissat B."/>
            <person name="Grigoriev I.V."/>
            <person name="Hibbett D.S."/>
            <person name="Martin F."/>
            <person name="Nordberg H.P."/>
            <person name="Cantor M.N."/>
            <person name="Hua S.X."/>
        </authorList>
    </citation>
    <scope>NUCLEOTIDE SEQUENCE [LARGE SCALE GENOMIC DNA]</scope>
    <source>
        <strain evidence="2 3">MAFF 305830</strain>
    </source>
</reference>
<dbReference type="HOGENOM" id="CLU_288386_0_0_1"/>
<feature type="region of interest" description="Disordered" evidence="1">
    <location>
        <begin position="158"/>
        <end position="221"/>
    </location>
</feature>
<protein>
    <submittedName>
        <fullName evidence="2">Uncharacterized protein</fullName>
    </submittedName>
</protein>
<feature type="region of interest" description="Disordered" evidence="1">
    <location>
        <begin position="726"/>
        <end position="757"/>
    </location>
</feature>
<evidence type="ECO:0000313" key="2">
    <source>
        <dbReference type="EMBL" id="KIM22266.1"/>
    </source>
</evidence>
<feature type="compositionally biased region" description="Low complexity" evidence="1">
    <location>
        <begin position="158"/>
        <end position="196"/>
    </location>
</feature>
<dbReference type="EMBL" id="KN824359">
    <property type="protein sequence ID" value="KIM22266.1"/>
    <property type="molecule type" value="Genomic_DNA"/>
</dbReference>
<gene>
    <name evidence="2" type="ORF">M408DRAFT_28816</name>
</gene>